<accession>A0A917IXB1</accession>
<dbReference type="SUPFAM" id="SSF56601">
    <property type="entry name" value="beta-lactamase/transpeptidase-like"/>
    <property type="match status" value="1"/>
</dbReference>
<name>A0A917IXB1_9MICC</name>
<evidence type="ECO:0000313" key="2">
    <source>
        <dbReference type="EMBL" id="GGH66432.1"/>
    </source>
</evidence>
<feature type="domain" description="Beta-lactamase class A catalytic" evidence="1">
    <location>
        <begin position="106"/>
        <end position="259"/>
    </location>
</feature>
<evidence type="ECO:0000313" key="3">
    <source>
        <dbReference type="Proteomes" id="UP000600171"/>
    </source>
</evidence>
<dbReference type="EMBL" id="BMDC01000004">
    <property type="protein sequence ID" value="GGH66432.1"/>
    <property type="molecule type" value="Genomic_DNA"/>
</dbReference>
<sequence>MGLAACGDRQDSDAARNYDAFLLTESGERQEVRGTYSELAEALESIKTVSGASSLSLTVHRYENAETFTYNPDYEGYEASTVKVPIALSILRKAFDENRLVDEQTRSLIDASLGLSDNDATAALFSSLGQDVAAQDAEVNATYDRLGITQTRCVDGWGNNKTNTLDHAKIARVLYEGVEWVGADDMNRVRAALTATDLESQGWGVGALVSLPGSTGSEHLAEKVLCKNGWITNDEGIWYVNSTGAAQYHGQTYALSVMTTGFTDQEKARQVTSSSVEKVMELLGG</sequence>
<dbReference type="InterPro" id="IPR012338">
    <property type="entry name" value="Beta-lactam/transpept-like"/>
</dbReference>
<comment type="caution">
    <text evidence="2">The sequence shown here is derived from an EMBL/GenBank/DDBJ whole genome shotgun (WGS) entry which is preliminary data.</text>
</comment>
<reference evidence="2 3" key="1">
    <citation type="journal article" date="2014" name="Int. J. Syst. Evol. Microbiol.">
        <title>Complete genome sequence of Corynebacterium casei LMG S-19264T (=DSM 44701T), isolated from a smear-ripened cheese.</title>
        <authorList>
            <consortium name="US DOE Joint Genome Institute (JGI-PGF)"/>
            <person name="Walter F."/>
            <person name="Albersmeier A."/>
            <person name="Kalinowski J."/>
            <person name="Ruckert C."/>
        </authorList>
    </citation>
    <scope>NUCLEOTIDE SEQUENCE [LARGE SCALE GENOMIC DNA]</scope>
    <source>
        <strain evidence="2 3">CCM 8669</strain>
    </source>
</reference>
<keyword evidence="3" id="KW-1185">Reference proteome</keyword>
<organism evidence="2 3">
    <name type="scientific">Rothia aerolata</name>
    <dbReference type="NCBI Taxonomy" id="1812262"/>
    <lineage>
        <taxon>Bacteria</taxon>
        <taxon>Bacillati</taxon>
        <taxon>Actinomycetota</taxon>
        <taxon>Actinomycetes</taxon>
        <taxon>Micrococcales</taxon>
        <taxon>Micrococcaceae</taxon>
        <taxon>Rothia</taxon>
    </lineage>
</organism>
<dbReference type="InterPro" id="IPR000871">
    <property type="entry name" value="Beta-lactam_class-A"/>
</dbReference>
<dbReference type="Gene3D" id="3.40.710.10">
    <property type="entry name" value="DD-peptidase/beta-lactamase superfamily"/>
    <property type="match status" value="1"/>
</dbReference>
<dbReference type="GO" id="GO:0030655">
    <property type="term" value="P:beta-lactam antibiotic catabolic process"/>
    <property type="evidence" value="ECO:0007669"/>
    <property type="project" value="InterPro"/>
</dbReference>
<protein>
    <recommendedName>
        <fullName evidence="1">Beta-lactamase class A catalytic domain-containing protein</fullName>
    </recommendedName>
</protein>
<dbReference type="GO" id="GO:0046677">
    <property type="term" value="P:response to antibiotic"/>
    <property type="evidence" value="ECO:0007669"/>
    <property type="project" value="InterPro"/>
</dbReference>
<dbReference type="Proteomes" id="UP000600171">
    <property type="component" value="Unassembled WGS sequence"/>
</dbReference>
<gene>
    <name evidence="2" type="ORF">GCM10007359_20580</name>
</gene>
<dbReference type="GO" id="GO:0008800">
    <property type="term" value="F:beta-lactamase activity"/>
    <property type="evidence" value="ECO:0007669"/>
    <property type="project" value="InterPro"/>
</dbReference>
<dbReference type="InterPro" id="IPR045155">
    <property type="entry name" value="Beta-lactam_cat"/>
</dbReference>
<dbReference type="PANTHER" id="PTHR35333:SF3">
    <property type="entry name" value="BETA-LACTAMASE-TYPE TRANSPEPTIDASE FOLD CONTAINING PROTEIN"/>
    <property type="match status" value="1"/>
</dbReference>
<dbReference type="AlphaFoldDB" id="A0A917IXB1"/>
<dbReference type="PANTHER" id="PTHR35333">
    <property type="entry name" value="BETA-LACTAMASE"/>
    <property type="match status" value="1"/>
</dbReference>
<evidence type="ECO:0000259" key="1">
    <source>
        <dbReference type="Pfam" id="PF13354"/>
    </source>
</evidence>
<dbReference type="Pfam" id="PF13354">
    <property type="entry name" value="Beta-lactamase2"/>
    <property type="match status" value="1"/>
</dbReference>
<proteinExistence type="predicted"/>